<keyword evidence="4 7" id="KW-0812">Transmembrane</keyword>
<dbReference type="AlphaFoldDB" id="A0AA96RK26"/>
<dbReference type="GO" id="GO:0005886">
    <property type="term" value="C:plasma membrane"/>
    <property type="evidence" value="ECO:0007669"/>
    <property type="project" value="UniProtKB-SubCell"/>
</dbReference>
<dbReference type="SUPFAM" id="SSF161098">
    <property type="entry name" value="MetI-like"/>
    <property type="match status" value="1"/>
</dbReference>
<dbReference type="InterPro" id="IPR000515">
    <property type="entry name" value="MetI-like"/>
</dbReference>
<evidence type="ECO:0000259" key="8">
    <source>
        <dbReference type="PROSITE" id="PS50928"/>
    </source>
</evidence>
<evidence type="ECO:0000256" key="6">
    <source>
        <dbReference type="ARBA" id="ARBA00023136"/>
    </source>
</evidence>
<evidence type="ECO:0000256" key="1">
    <source>
        <dbReference type="ARBA" id="ARBA00004651"/>
    </source>
</evidence>
<comment type="subcellular location">
    <subcellularLocation>
        <location evidence="1 7">Cell membrane</location>
        <topology evidence="1 7">Multi-pass membrane protein</topology>
    </subcellularLocation>
</comment>
<evidence type="ECO:0000313" key="9">
    <source>
        <dbReference type="EMBL" id="WNQ13904.1"/>
    </source>
</evidence>
<evidence type="ECO:0000256" key="7">
    <source>
        <dbReference type="RuleBase" id="RU363032"/>
    </source>
</evidence>
<protein>
    <submittedName>
        <fullName evidence="9">ABC transporter permease subunit</fullName>
    </submittedName>
</protein>
<evidence type="ECO:0000256" key="5">
    <source>
        <dbReference type="ARBA" id="ARBA00022989"/>
    </source>
</evidence>
<dbReference type="PANTHER" id="PTHR43227">
    <property type="entry name" value="BLL4140 PROTEIN"/>
    <property type="match status" value="1"/>
</dbReference>
<evidence type="ECO:0000313" key="10">
    <source>
        <dbReference type="Proteomes" id="UP001305702"/>
    </source>
</evidence>
<keyword evidence="6 7" id="KW-0472">Membrane</keyword>
<organism evidence="9 10">
    <name type="scientific">Paenibacillus aurantius</name>
    <dbReference type="NCBI Taxonomy" id="2918900"/>
    <lineage>
        <taxon>Bacteria</taxon>
        <taxon>Bacillati</taxon>
        <taxon>Bacillota</taxon>
        <taxon>Bacilli</taxon>
        <taxon>Bacillales</taxon>
        <taxon>Paenibacillaceae</taxon>
        <taxon>Paenibacillus</taxon>
    </lineage>
</organism>
<dbReference type="Pfam" id="PF00528">
    <property type="entry name" value="BPD_transp_1"/>
    <property type="match status" value="1"/>
</dbReference>
<keyword evidence="2 7" id="KW-0813">Transport</keyword>
<dbReference type="PROSITE" id="PS50928">
    <property type="entry name" value="ABC_TM1"/>
    <property type="match status" value="1"/>
</dbReference>
<dbReference type="PANTHER" id="PTHR43227:SF11">
    <property type="entry name" value="BLL4140 PROTEIN"/>
    <property type="match status" value="1"/>
</dbReference>
<feature type="transmembrane region" description="Helical" evidence="7">
    <location>
        <begin position="33"/>
        <end position="59"/>
    </location>
</feature>
<comment type="similarity">
    <text evidence="7">Belongs to the binding-protein-dependent transport system permease family.</text>
</comment>
<feature type="transmembrane region" description="Helical" evidence="7">
    <location>
        <begin position="226"/>
        <end position="250"/>
    </location>
</feature>
<feature type="transmembrane region" description="Helical" evidence="7">
    <location>
        <begin position="286"/>
        <end position="311"/>
    </location>
</feature>
<proteinExistence type="inferred from homology"/>
<dbReference type="Proteomes" id="UP001305702">
    <property type="component" value="Chromosome"/>
</dbReference>
<feature type="transmembrane region" description="Helical" evidence="7">
    <location>
        <begin position="132"/>
        <end position="152"/>
    </location>
</feature>
<dbReference type="InterPro" id="IPR035906">
    <property type="entry name" value="MetI-like_sf"/>
</dbReference>
<dbReference type="GO" id="GO:0055085">
    <property type="term" value="P:transmembrane transport"/>
    <property type="evidence" value="ECO:0007669"/>
    <property type="project" value="InterPro"/>
</dbReference>
<reference evidence="9 10" key="1">
    <citation type="submission" date="2022-02" db="EMBL/GenBank/DDBJ databases">
        <title>Paenibacillus sp. MBLB1776 Whole Genome Shotgun Sequencing.</title>
        <authorList>
            <person name="Hwang C.Y."/>
            <person name="Cho E.-S."/>
            <person name="Seo M.-J."/>
        </authorList>
    </citation>
    <scope>NUCLEOTIDE SEQUENCE [LARGE SCALE GENOMIC DNA]</scope>
    <source>
        <strain evidence="9 10">MBLB1776</strain>
    </source>
</reference>
<evidence type="ECO:0000256" key="4">
    <source>
        <dbReference type="ARBA" id="ARBA00022692"/>
    </source>
</evidence>
<dbReference type="RefSeq" id="WP_315607685.1">
    <property type="nucleotide sequence ID" value="NZ_CP130318.1"/>
</dbReference>
<dbReference type="CDD" id="cd06261">
    <property type="entry name" value="TM_PBP2"/>
    <property type="match status" value="1"/>
</dbReference>
<dbReference type="Gene3D" id="1.10.3720.10">
    <property type="entry name" value="MetI-like"/>
    <property type="match status" value="1"/>
</dbReference>
<keyword evidence="10" id="KW-1185">Reference proteome</keyword>
<gene>
    <name evidence="9" type="ORF">MJA45_13075</name>
</gene>
<sequence>MEARSASLTEIRETEVPAKMKPLHKELRKNYDLYLLLVPGFLFFLLFSYVPMFGLLIAFKDYNLFKGVFASDWAGLTHFREMLKIPAFWQMVRNTLTLNVLGLIFGFPAPIILALMLNEIRAKYFKRISQSLLYLPHFMSWIVLGGIVYNLLSPKYGIVNELLRQLGFNEIYFMADKSWWIAVYTLTGVWAGAGWGTIIYLAAMTSIDPSLYEAAVMDGAGRFRKIWHITIPGIMPTVVVLLILTIGHMVSIGIEQPMALTNPVVTDVSEVISTYIYSVGIKQGQFGLTTAVGMVQSVINLCLVLGANYAAKRMGREGIW</sequence>
<keyword evidence="3" id="KW-1003">Cell membrane</keyword>
<feature type="domain" description="ABC transmembrane type-1" evidence="8">
    <location>
        <begin position="92"/>
        <end position="307"/>
    </location>
</feature>
<dbReference type="InterPro" id="IPR050809">
    <property type="entry name" value="UgpAE/MalFG_permease"/>
</dbReference>
<accession>A0AA96RK26</accession>
<feature type="transmembrane region" description="Helical" evidence="7">
    <location>
        <begin position="179"/>
        <end position="205"/>
    </location>
</feature>
<dbReference type="EMBL" id="CP130318">
    <property type="protein sequence ID" value="WNQ13904.1"/>
    <property type="molecule type" value="Genomic_DNA"/>
</dbReference>
<evidence type="ECO:0000256" key="3">
    <source>
        <dbReference type="ARBA" id="ARBA00022475"/>
    </source>
</evidence>
<dbReference type="KEGG" id="paun:MJA45_13075"/>
<name>A0AA96RK26_9BACL</name>
<evidence type="ECO:0000256" key="2">
    <source>
        <dbReference type="ARBA" id="ARBA00022448"/>
    </source>
</evidence>
<feature type="transmembrane region" description="Helical" evidence="7">
    <location>
        <begin position="96"/>
        <end position="120"/>
    </location>
</feature>
<keyword evidence="5 7" id="KW-1133">Transmembrane helix</keyword>